<dbReference type="PANTHER" id="PTHR43280:SF27">
    <property type="entry name" value="TRANSCRIPTIONAL REGULATOR MTLR"/>
    <property type="match status" value="1"/>
</dbReference>
<reference evidence="5 6" key="1">
    <citation type="submission" date="2021-03" db="EMBL/GenBank/DDBJ databases">
        <title>Gelidibacter sp. nov., isolated from costal sediment.</title>
        <authorList>
            <person name="Lun K.-Y."/>
        </authorList>
    </citation>
    <scope>NUCLEOTIDE SEQUENCE [LARGE SCALE GENOMIC DNA]</scope>
    <source>
        <strain evidence="5 6">DF109</strain>
    </source>
</reference>
<dbReference type="InterPro" id="IPR014710">
    <property type="entry name" value="RmlC-like_jellyroll"/>
</dbReference>
<dbReference type="PROSITE" id="PS00041">
    <property type="entry name" value="HTH_ARAC_FAMILY_1"/>
    <property type="match status" value="1"/>
</dbReference>
<dbReference type="InterPro" id="IPR011051">
    <property type="entry name" value="RmlC_Cupin_sf"/>
</dbReference>
<keyword evidence="3" id="KW-0804">Transcription</keyword>
<dbReference type="CDD" id="cd06976">
    <property type="entry name" value="cupin_MtlR-like_N"/>
    <property type="match status" value="1"/>
</dbReference>
<dbReference type="Proteomes" id="UP000681315">
    <property type="component" value="Unassembled WGS sequence"/>
</dbReference>
<protein>
    <submittedName>
        <fullName evidence="5">AraC family transcriptional regulator</fullName>
    </submittedName>
</protein>
<dbReference type="InterPro" id="IPR018060">
    <property type="entry name" value="HTH_AraC"/>
</dbReference>
<keyword evidence="2" id="KW-0238">DNA-binding</keyword>
<evidence type="ECO:0000259" key="4">
    <source>
        <dbReference type="PROSITE" id="PS01124"/>
    </source>
</evidence>
<gene>
    <name evidence="5" type="ORF">J4051_07750</name>
</gene>
<dbReference type="Pfam" id="PF12833">
    <property type="entry name" value="HTH_18"/>
    <property type="match status" value="1"/>
</dbReference>
<dbReference type="SMART" id="SM00342">
    <property type="entry name" value="HTH_ARAC"/>
    <property type="match status" value="1"/>
</dbReference>
<organism evidence="5 6">
    <name type="scientific">Gelidibacter pelagius</name>
    <dbReference type="NCBI Taxonomy" id="2819985"/>
    <lineage>
        <taxon>Bacteria</taxon>
        <taxon>Pseudomonadati</taxon>
        <taxon>Bacteroidota</taxon>
        <taxon>Flavobacteriia</taxon>
        <taxon>Flavobacteriales</taxon>
        <taxon>Flavobacteriaceae</taxon>
        <taxon>Gelidibacter</taxon>
    </lineage>
</organism>
<dbReference type="InterPro" id="IPR018062">
    <property type="entry name" value="HTH_AraC-typ_CS"/>
</dbReference>
<dbReference type="Gene3D" id="1.10.10.60">
    <property type="entry name" value="Homeodomain-like"/>
    <property type="match status" value="2"/>
</dbReference>
<comment type="caution">
    <text evidence="5">The sequence shown here is derived from an EMBL/GenBank/DDBJ whole genome shotgun (WGS) entry which is preliminary data.</text>
</comment>
<dbReference type="InterPro" id="IPR020449">
    <property type="entry name" value="Tscrpt_reg_AraC-type_HTH"/>
</dbReference>
<evidence type="ECO:0000256" key="1">
    <source>
        <dbReference type="ARBA" id="ARBA00023015"/>
    </source>
</evidence>
<dbReference type="PANTHER" id="PTHR43280">
    <property type="entry name" value="ARAC-FAMILY TRANSCRIPTIONAL REGULATOR"/>
    <property type="match status" value="1"/>
</dbReference>
<evidence type="ECO:0000256" key="3">
    <source>
        <dbReference type="ARBA" id="ARBA00023163"/>
    </source>
</evidence>
<name>A0ABS3SR16_9FLAO</name>
<sequence length="286" mass="32710">MKPSLEVLKFATSQKSYNFFKVDVPCFVPYWHYHPELELTLITKGQGTRFVGNSILPFYDYDLVLVGENVPHHWVSLKREDDVMQQAYVFQFPKDIFGNIIECAAFGALFQEAQRGIHFRSPSTAVIEKIIGFDALHPVQQVSALMGLLSKLLADDNRVGLSSKIYKLNAVNSLQNFKVKETISYILENLDKKLTVNMLAERTHMVPQSFCRWFKSSVGNSFVTFLNAARIERACQLLTTTETPIKQIAYQSGFESLSHFNRTFKHLKGESPRDLRSNFMPTSGFY</sequence>
<dbReference type="RefSeq" id="WP_208233299.1">
    <property type="nucleotide sequence ID" value="NZ_JAGEVG010000007.1"/>
</dbReference>
<dbReference type="Gene3D" id="2.60.120.10">
    <property type="entry name" value="Jelly Rolls"/>
    <property type="match status" value="1"/>
</dbReference>
<accession>A0ABS3SR16</accession>
<dbReference type="PROSITE" id="PS01124">
    <property type="entry name" value="HTH_ARAC_FAMILY_2"/>
    <property type="match status" value="1"/>
</dbReference>
<dbReference type="InterPro" id="IPR009057">
    <property type="entry name" value="Homeodomain-like_sf"/>
</dbReference>
<evidence type="ECO:0000313" key="5">
    <source>
        <dbReference type="EMBL" id="MBO3098156.1"/>
    </source>
</evidence>
<keyword evidence="1" id="KW-0805">Transcription regulation</keyword>
<feature type="domain" description="HTH araC/xylS-type" evidence="4">
    <location>
        <begin position="180"/>
        <end position="278"/>
    </location>
</feature>
<dbReference type="SUPFAM" id="SSF46689">
    <property type="entry name" value="Homeodomain-like"/>
    <property type="match status" value="2"/>
</dbReference>
<dbReference type="SUPFAM" id="SSF51182">
    <property type="entry name" value="RmlC-like cupins"/>
    <property type="match status" value="1"/>
</dbReference>
<dbReference type="EMBL" id="JAGEVG010000007">
    <property type="protein sequence ID" value="MBO3098156.1"/>
    <property type="molecule type" value="Genomic_DNA"/>
</dbReference>
<evidence type="ECO:0000256" key="2">
    <source>
        <dbReference type="ARBA" id="ARBA00023125"/>
    </source>
</evidence>
<dbReference type="PRINTS" id="PR00032">
    <property type="entry name" value="HTHARAC"/>
</dbReference>
<evidence type="ECO:0000313" key="6">
    <source>
        <dbReference type="Proteomes" id="UP000681315"/>
    </source>
</evidence>
<keyword evidence="6" id="KW-1185">Reference proteome</keyword>
<proteinExistence type="predicted"/>